<evidence type="ECO:0000313" key="1">
    <source>
        <dbReference type="EMBL" id="KAB2810736.1"/>
    </source>
</evidence>
<proteinExistence type="predicted"/>
<name>A0A7J5DXJ0_NOCSI</name>
<evidence type="ECO:0000313" key="2">
    <source>
        <dbReference type="Proteomes" id="UP000449906"/>
    </source>
</evidence>
<organism evidence="1 2">
    <name type="scientific">Nocardioides simplex</name>
    <name type="common">Arthrobacter simplex</name>
    <dbReference type="NCBI Taxonomy" id="2045"/>
    <lineage>
        <taxon>Bacteria</taxon>
        <taxon>Bacillati</taxon>
        <taxon>Actinomycetota</taxon>
        <taxon>Actinomycetes</taxon>
        <taxon>Propionibacteriales</taxon>
        <taxon>Nocardioidaceae</taxon>
        <taxon>Pimelobacter</taxon>
    </lineage>
</organism>
<dbReference type="Proteomes" id="UP000449906">
    <property type="component" value="Unassembled WGS sequence"/>
</dbReference>
<comment type="caution">
    <text evidence="1">The sequence shown here is derived from an EMBL/GenBank/DDBJ whole genome shotgun (WGS) entry which is preliminary data.</text>
</comment>
<protein>
    <submittedName>
        <fullName evidence="1">Uncharacterized protein</fullName>
    </submittedName>
</protein>
<dbReference type="EMBL" id="WBVM01000001">
    <property type="protein sequence ID" value="KAB2810736.1"/>
    <property type="molecule type" value="Genomic_DNA"/>
</dbReference>
<gene>
    <name evidence="1" type="ORF">F9L07_01915</name>
</gene>
<reference evidence="1 2" key="1">
    <citation type="submission" date="2019-09" db="EMBL/GenBank/DDBJ databases">
        <title>Pimelobacter sp. isolated from Paulinella.</title>
        <authorList>
            <person name="Jeong S.E."/>
        </authorList>
    </citation>
    <scope>NUCLEOTIDE SEQUENCE [LARGE SCALE GENOMIC DNA]</scope>
    <source>
        <strain evidence="1 2">Pch-N</strain>
    </source>
</reference>
<accession>A0A7J5DXJ0</accession>
<dbReference type="AlphaFoldDB" id="A0A7J5DXJ0"/>
<dbReference type="RefSeq" id="WP_151578139.1">
    <property type="nucleotide sequence ID" value="NZ_WBVM01000001.1"/>
</dbReference>
<sequence>MAAQPSATAADFPLEWTSTPWNYKYQGRWTDVTDTLCARTQGYRLRVRISPVGGSGPTFTVTTSGGGGGTWSAWACTGNLSIPEDVKYKMELITVKVEALDPPTQVRKSGTFFT</sequence>